<sequence>MRVKNKDSNTSPKFGNDGHFPWYVIDKKINE</sequence>
<dbReference type="EMBL" id="GBXM01081829">
    <property type="protein sequence ID" value="JAH26748.1"/>
    <property type="molecule type" value="Transcribed_RNA"/>
</dbReference>
<accession>A0A0E9REK1</accession>
<organism evidence="2">
    <name type="scientific">Anguilla anguilla</name>
    <name type="common">European freshwater eel</name>
    <name type="synonym">Muraena anguilla</name>
    <dbReference type="NCBI Taxonomy" id="7936"/>
    <lineage>
        <taxon>Eukaryota</taxon>
        <taxon>Metazoa</taxon>
        <taxon>Chordata</taxon>
        <taxon>Craniata</taxon>
        <taxon>Vertebrata</taxon>
        <taxon>Euteleostomi</taxon>
        <taxon>Actinopterygii</taxon>
        <taxon>Neopterygii</taxon>
        <taxon>Teleostei</taxon>
        <taxon>Anguilliformes</taxon>
        <taxon>Anguillidae</taxon>
        <taxon>Anguilla</taxon>
    </lineage>
</organism>
<evidence type="ECO:0000256" key="1">
    <source>
        <dbReference type="SAM" id="MobiDB-lite"/>
    </source>
</evidence>
<proteinExistence type="predicted"/>
<protein>
    <submittedName>
        <fullName evidence="2">Uncharacterized protein</fullName>
    </submittedName>
</protein>
<name>A0A0E9REK1_ANGAN</name>
<dbReference type="AlphaFoldDB" id="A0A0E9REK1"/>
<feature type="region of interest" description="Disordered" evidence="1">
    <location>
        <begin position="1"/>
        <end position="20"/>
    </location>
</feature>
<reference evidence="2" key="2">
    <citation type="journal article" date="2015" name="Fish Shellfish Immunol.">
        <title>Early steps in the European eel (Anguilla anguilla)-Vibrio vulnificus interaction in the gills: Role of the RtxA13 toxin.</title>
        <authorList>
            <person name="Callol A."/>
            <person name="Pajuelo D."/>
            <person name="Ebbesson L."/>
            <person name="Teles M."/>
            <person name="MacKenzie S."/>
            <person name="Amaro C."/>
        </authorList>
    </citation>
    <scope>NUCLEOTIDE SEQUENCE</scope>
</reference>
<evidence type="ECO:0000313" key="2">
    <source>
        <dbReference type="EMBL" id="JAH26748.1"/>
    </source>
</evidence>
<reference evidence="2" key="1">
    <citation type="submission" date="2014-11" db="EMBL/GenBank/DDBJ databases">
        <authorList>
            <person name="Amaro Gonzalez C."/>
        </authorList>
    </citation>
    <scope>NUCLEOTIDE SEQUENCE</scope>
</reference>